<evidence type="ECO:0000256" key="3">
    <source>
        <dbReference type="ARBA" id="ARBA00022679"/>
    </source>
</evidence>
<dbReference type="Pfam" id="PF02801">
    <property type="entry name" value="Ketoacyl-synt_C"/>
    <property type="match status" value="1"/>
</dbReference>
<dbReference type="GO" id="GO:0005829">
    <property type="term" value="C:cytosol"/>
    <property type="evidence" value="ECO:0007669"/>
    <property type="project" value="TreeGrafter"/>
</dbReference>
<dbReference type="PANTHER" id="PTHR11712">
    <property type="entry name" value="POLYKETIDE SYNTHASE-RELATED"/>
    <property type="match status" value="1"/>
</dbReference>
<comment type="caution">
    <text evidence="7">The sequence shown here is derived from an EMBL/GenBank/DDBJ whole genome shotgun (WGS) entry which is preliminary data.</text>
</comment>
<evidence type="ECO:0000256" key="2">
    <source>
        <dbReference type="ARBA" id="ARBA00008467"/>
    </source>
</evidence>
<gene>
    <name evidence="7" type="ORF">CYD53_12843</name>
</gene>
<evidence type="ECO:0000313" key="8">
    <source>
        <dbReference type="Proteomes" id="UP000236919"/>
    </source>
</evidence>
<dbReference type="PANTHER" id="PTHR11712:SF336">
    <property type="entry name" value="3-OXOACYL-[ACYL-CARRIER-PROTEIN] SYNTHASE, MITOCHONDRIAL"/>
    <property type="match status" value="1"/>
</dbReference>
<comment type="pathway">
    <text evidence="1">Lipid metabolism; fatty acid biosynthesis.</text>
</comment>
<feature type="compositionally biased region" description="Polar residues" evidence="5">
    <location>
        <begin position="1"/>
        <end position="19"/>
    </location>
</feature>
<feature type="domain" description="Ketosynthase family 3 (KS3)" evidence="6">
    <location>
        <begin position="31"/>
        <end position="442"/>
    </location>
</feature>
<dbReference type="Pfam" id="PF00109">
    <property type="entry name" value="ketoacyl-synt"/>
    <property type="match status" value="1"/>
</dbReference>
<dbReference type="Gene3D" id="3.40.47.10">
    <property type="match status" value="1"/>
</dbReference>
<proteinExistence type="inferred from homology"/>
<dbReference type="Proteomes" id="UP000236919">
    <property type="component" value="Unassembled WGS sequence"/>
</dbReference>
<name>A0A2S4LU68_9HYPH</name>
<evidence type="ECO:0000313" key="7">
    <source>
        <dbReference type="EMBL" id="POR45996.1"/>
    </source>
</evidence>
<evidence type="ECO:0000256" key="1">
    <source>
        <dbReference type="ARBA" id="ARBA00005194"/>
    </source>
</evidence>
<keyword evidence="3 4" id="KW-0808">Transferase</keyword>
<dbReference type="InterPro" id="IPR016039">
    <property type="entry name" value="Thiolase-like"/>
</dbReference>
<dbReference type="InterPro" id="IPR018201">
    <property type="entry name" value="Ketoacyl_synth_AS"/>
</dbReference>
<keyword evidence="8" id="KW-1185">Reference proteome</keyword>
<dbReference type="InterPro" id="IPR020841">
    <property type="entry name" value="PKS_Beta-ketoAc_synthase_dom"/>
</dbReference>
<evidence type="ECO:0000256" key="4">
    <source>
        <dbReference type="RuleBase" id="RU003694"/>
    </source>
</evidence>
<dbReference type="SMART" id="SM00825">
    <property type="entry name" value="PKS_KS"/>
    <property type="match status" value="1"/>
</dbReference>
<dbReference type="InterPro" id="IPR014030">
    <property type="entry name" value="Ketoacyl_synth_N"/>
</dbReference>
<comment type="similarity">
    <text evidence="2 4">Belongs to the thiolase-like superfamily. Beta-ketoacyl-ACP synthases family.</text>
</comment>
<dbReference type="NCBIfam" id="NF005076">
    <property type="entry name" value="PRK06501.1"/>
    <property type="match status" value="1"/>
</dbReference>
<dbReference type="EMBL" id="PQFZ01000028">
    <property type="protein sequence ID" value="POR45996.1"/>
    <property type="molecule type" value="Genomic_DNA"/>
</dbReference>
<dbReference type="AlphaFoldDB" id="A0A2S4LU68"/>
<evidence type="ECO:0000259" key="6">
    <source>
        <dbReference type="PROSITE" id="PS52004"/>
    </source>
</evidence>
<accession>A0A2S4LU68</accession>
<dbReference type="OrthoDB" id="9808669at2"/>
<evidence type="ECO:0000256" key="5">
    <source>
        <dbReference type="SAM" id="MobiDB-lite"/>
    </source>
</evidence>
<dbReference type="PROSITE" id="PS00606">
    <property type="entry name" value="KS3_1"/>
    <property type="match status" value="1"/>
</dbReference>
<dbReference type="InterPro" id="IPR000794">
    <property type="entry name" value="Beta-ketoacyl_synthase"/>
</dbReference>
<dbReference type="GO" id="GO:0006633">
    <property type="term" value="P:fatty acid biosynthetic process"/>
    <property type="evidence" value="ECO:0007669"/>
    <property type="project" value="InterPro"/>
</dbReference>
<dbReference type="SUPFAM" id="SSF53901">
    <property type="entry name" value="Thiolase-like"/>
    <property type="match status" value="2"/>
</dbReference>
<reference evidence="7 8" key="1">
    <citation type="submission" date="2018-01" db="EMBL/GenBank/DDBJ databases">
        <title>Genomic Encyclopedia of Type Strains, Phase III (KMG-III): the genomes of soil and plant-associated and newly described type strains.</title>
        <authorList>
            <person name="Whitman W."/>
        </authorList>
    </citation>
    <scope>NUCLEOTIDE SEQUENCE [LARGE SCALE GENOMIC DNA]</scope>
    <source>
        <strain evidence="7 8">1131</strain>
    </source>
</reference>
<dbReference type="GO" id="GO:0004315">
    <property type="term" value="F:3-oxoacyl-[acyl-carrier-protein] synthase activity"/>
    <property type="evidence" value="ECO:0007669"/>
    <property type="project" value="InterPro"/>
</dbReference>
<feature type="region of interest" description="Disordered" evidence="5">
    <location>
        <begin position="1"/>
        <end position="27"/>
    </location>
</feature>
<dbReference type="PROSITE" id="PS52004">
    <property type="entry name" value="KS3_2"/>
    <property type="match status" value="1"/>
</dbReference>
<dbReference type="InterPro" id="IPR014031">
    <property type="entry name" value="Ketoacyl_synth_C"/>
</dbReference>
<protein>
    <submittedName>
        <fullName evidence="7">3-oxoacyl-[acyl-carrier-protein] synthase II</fullName>
    </submittedName>
</protein>
<dbReference type="CDD" id="cd00834">
    <property type="entry name" value="KAS_I_II"/>
    <property type="match status" value="1"/>
</dbReference>
<dbReference type="RefSeq" id="WP_103721289.1">
    <property type="nucleotide sequence ID" value="NZ_PQFZ01000028.1"/>
</dbReference>
<sequence>MSAKNQTAVNQTAVNQPAAGQTAAHRDAKGRRVVAVTGLGIVTSLGQGKEANWQALTAGKSGIHRIERFPTEGLRTTIAGTVDFLFDGSFTAPQLSEKLATLAADEAVSQSGLGQPGDFPGELFMAVPPVEMEWPQKQELAQTFEGDVDYDGLLRAAASQKFKPMHELFLFGAVADHIADRFGTKGSPISLSTACSSGATAIQMGVEAIRRGDTQAALCIGTDGSVHAEALIRFSLLSALSTQNDPPEAAAKPFSKNRDGFVMGEGAGALVLEEYDHALARGATILGIVAGCGERGDGFHRTRSSPDGKPAILAMRDALDDAGLGPDDVDYINAHGTSTPENDKMEAMSCAAVFGERMATLPISSNKSMIGHTLTAAGAVEAVISFMTIANGRIPPTINYTNPDPAIALDVVPNTPRDAKVRTVISNSFGFGGQNTCLVLTAEPTHA</sequence>
<organism evidence="7 8">
    <name type="scientific">Bosea psychrotolerans</name>
    <dbReference type="NCBI Taxonomy" id="1871628"/>
    <lineage>
        <taxon>Bacteria</taxon>
        <taxon>Pseudomonadati</taxon>
        <taxon>Pseudomonadota</taxon>
        <taxon>Alphaproteobacteria</taxon>
        <taxon>Hyphomicrobiales</taxon>
        <taxon>Boseaceae</taxon>
        <taxon>Bosea</taxon>
    </lineage>
</organism>